<name>A0ABR4GVN8_9EURO</name>
<reference evidence="6 7" key="1">
    <citation type="submission" date="2024-07" db="EMBL/GenBank/DDBJ databases">
        <title>Section-level genome sequencing and comparative genomics of Aspergillus sections Usti and Cavernicolus.</title>
        <authorList>
            <consortium name="Lawrence Berkeley National Laboratory"/>
            <person name="Nybo J.L."/>
            <person name="Vesth T.C."/>
            <person name="Theobald S."/>
            <person name="Frisvad J.C."/>
            <person name="Larsen T.O."/>
            <person name="Kjaerboelling I."/>
            <person name="Rothschild-Mancinelli K."/>
            <person name="Lyhne E.K."/>
            <person name="Kogle M.E."/>
            <person name="Barry K."/>
            <person name="Clum A."/>
            <person name="Na H."/>
            <person name="Ledsgaard L."/>
            <person name="Lin J."/>
            <person name="Lipzen A."/>
            <person name="Kuo A."/>
            <person name="Riley R."/>
            <person name="Mondo S."/>
            <person name="Labutti K."/>
            <person name="Haridas S."/>
            <person name="Pangalinan J."/>
            <person name="Salamov A.A."/>
            <person name="Simmons B.A."/>
            <person name="Magnuson J.K."/>
            <person name="Chen J."/>
            <person name="Drula E."/>
            <person name="Henrissat B."/>
            <person name="Wiebenga A."/>
            <person name="Lubbers R.J."/>
            <person name="Gomes A.C."/>
            <person name="Makela M.R."/>
            <person name="Stajich J."/>
            <person name="Grigoriev I.V."/>
            <person name="Mortensen U.H."/>
            <person name="De Vries R.P."/>
            <person name="Baker S.E."/>
            <person name="Andersen M.R."/>
        </authorList>
    </citation>
    <scope>NUCLEOTIDE SEQUENCE [LARGE SCALE GENOMIC DNA]</scope>
    <source>
        <strain evidence="6 7">CBS 588.65</strain>
    </source>
</reference>
<protein>
    <recommendedName>
        <fullName evidence="5">Zn(2)-C6 fungal-type domain-containing protein</fullName>
    </recommendedName>
</protein>
<sequence>MGCEEDLKGRESHRNTSLLDTSGVIVHRTYHPFSTFSPNPKATLSRSSSYSGRRKTKMFFWRVKQASQACISCHKRKLRCDASFRGCRCSRCLRTGNQHCILRERNPRL</sequence>
<evidence type="ECO:0000313" key="6">
    <source>
        <dbReference type="EMBL" id="KAL2803139.1"/>
    </source>
</evidence>
<dbReference type="PROSITE" id="PS50048">
    <property type="entry name" value="ZN2_CY6_FUNGAL_2"/>
    <property type="match status" value="1"/>
</dbReference>
<keyword evidence="2" id="KW-0238">DNA-binding</keyword>
<evidence type="ECO:0000256" key="3">
    <source>
        <dbReference type="ARBA" id="ARBA00023163"/>
    </source>
</evidence>
<keyword evidence="7" id="KW-1185">Reference proteome</keyword>
<evidence type="ECO:0000256" key="1">
    <source>
        <dbReference type="ARBA" id="ARBA00023015"/>
    </source>
</evidence>
<evidence type="ECO:0000256" key="4">
    <source>
        <dbReference type="ARBA" id="ARBA00023242"/>
    </source>
</evidence>
<feature type="domain" description="Zn(2)-C6 fungal-type" evidence="5">
    <location>
        <begin position="69"/>
        <end position="102"/>
    </location>
</feature>
<organism evidence="6 7">
    <name type="scientific">Aspergillus granulosus</name>
    <dbReference type="NCBI Taxonomy" id="176169"/>
    <lineage>
        <taxon>Eukaryota</taxon>
        <taxon>Fungi</taxon>
        <taxon>Dikarya</taxon>
        <taxon>Ascomycota</taxon>
        <taxon>Pezizomycotina</taxon>
        <taxon>Eurotiomycetes</taxon>
        <taxon>Eurotiomycetidae</taxon>
        <taxon>Eurotiales</taxon>
        <taxon>Aspergillaceae</taxon>
        <taxon>Aspergillus</taxon>
        <taxon>Aspergillus subgen. Nidulantes</taxon>
    </lineage>
</organism>
<proteinExistence type="predicted"/>
<evidence type="ECO:0000313" key="7">
    <source>
        <dbReference type="Proteomes" id="UP001610334"/>
    </source>
</evidence>
<keyword evidence="1" id="KW-0805">Transcription regulation</keyword>
<dbReference type="InterPro" id="IPR036864">
    <property type="entry name" value="Zn2-C6_fun-type_DNA-bd_sf"/>
</dbReference>
<comment type="caution">
    <text evidence="6">The sequence shown here is derived from an EMBL/GenBank/DDBJ whole genome shotgun (WGS) entry which is preliminary data.</text>
</comment>
<accession>A0ABR4GVN8</accession>
<evidence type="ECO:0000259" key="5">
    <source>
        <dbReference type="PROSITE" id="PS50048"/>
    </source>
</evidence>
<dbReference type="EMBL" id="JBFXLT010000150">
    <property type="protein sequence ID" value="KAL2803139.1"/>
    <property type="molecule type" value="Genomic_DNA"/>
</dbReference>
<keyword evidence="3" id="KW-0804">Transcription</keyword>
<dbReference type="Proteomes" id="UP001610334">
    <property type="component" value="Unassembled WGS sequence"/>
</dbReference>
<dbReference type="Gene3D" id="4.10.240.10">
    <property type="entry name" value="Zn(2)-C6 fungal-type DNA-binding domain"/>
    <property type="match status" value="1"/>
</dbReference>
<dbReference type="InterPro" id="IPR001138">
    <property type="entry name" value="Zn2Cys6_DnaBD"/>
</dbReference>
<evidence type="ECO:0000256" key="2">
    <source>
        <dbReference type="ARBA" id="ARBA00023125"/>
    </source>
</evidence>
<gene>
    <name evidence="6" type="ORF">BJX63DRAFT_412985</name>
</gene>
<dbReference type="PROSITE" id="PS00463">
    <property type="entry name" value="ZN2_CY6_FUNGAL_1"/>
    <property type="match status" value="1"/>
</dbReference>
<dbReference type="Pfam" id="PF00172">
    <property type="entry name" value="Zn_clus"/>
    <property type="match status" value="1"/>
</dbReference>
<dbReference type="SUPFAM" id="SSF57701">
    <property type="entry name" value="Zn2/Cys6 DNA-binding domain"/>
    <property type="match status" value="1"/>
</dbReference>
<keyword evidence="4" id="KW-0539">Nucleus</keyword>